<evidence type="ECO:0000256" key="1">
    <source>
        <dbReference type="SAM" id="Phobius"/>
    </source>
</evidence>
<keyword evidence="1" id="KW-1133">Transmembrane helix</keyword>
<evidence type="ECO:0000313" key="3">
    <source>
        <dbReference type="EMBL" id="KAG5454944.1"/>
    </source>
</evidence>
<dbReference type="InterPro" id="IPR043955">
    <property type="entry name" value="DUF5746"/>
</dbReference>
<sequence>MIRSRSRMVHSEEEINLTPYALSVIAIAACCSLLFAILQISWTGSAHNNHSPSTRARCYICDNYASVEPGASISAASGLAWLGGKPIAGGWSESGSAGTNQNGLSATQAARLCTERVNRSRIRALIGSHDYGECPNKSYDGCAKIVTKSYRVKAQIGYPVLSAVVVTRTCAVVPSGMGVGCFRSAGGAGMRRTICYCRGDFCNFSERNTVTFHIFTLLLTLYISNF</sequence>
<gene>
    <name evidence="3" type="ORF">CSKR_105881</name>
</gene>
<dbReference type="PROSITE" id="PS51257">
    <property type="entry name" value="PROKAR_LIPOPROTEIN"/>
    <property type="match status" value="1"/>
</dbReference>
<name>A0A8T1MZX2_CLOSI</name>
<dbReference type="CDD" id="cd00117">
    <property type="entry name" value="TFP"/>
    <property type="match status" value="1"/>
</dbReference>
<dbReference type="OrthoDB" id="6219733at2759"/>
<dbReference type="AlphaFoldDB" id="A0A8T1MZX2"/>
<protein>
    <recommendedName>
        <fullName evidence="2">DUF5746 domain-containing protein</fullName>
    </recommendedName>
</protein>
<comment type="caution">
    <text evidence="3">The sequence shown here is derived from an EMBL/GenBank/DDBJ whole genome shotgun (WGS) entry which is preliminary data.</text>
</comment>
<proteinExistence type="predicted"/>
<keyword evidence="1" id="KW-0812">Transmembrane</keyword>
<dbReference type="EMBL" id="NIRI02000005">
    <property type="protein sequence ID" value="KAG5454944.1"/>
    <property type="molecule type" value="Genomic_DNA"/>
</dbReference>
<organism evidence="3 4">
    <name type="scientific">Clonorchis sinensis</name>
    <name type="common">Chinese liver fluke</name>
    <dbReference type="NCBI Taxonomy" id="79923"/>
    <lineage>
        <taxon>Eukaryota</taxon>
        <taxon>Metazoa</taxon>
        <taxon>Spiralia</taxon>
        <taxon>Lophotrochozoa</taxon>
        <taxon>Platyhelminthes</taxon>
        <taxon>Trematoda</taxon>
        <taxon>Digenea</taxon>
        <taxon>Opisthorchiida</taxon>
        <taxon>Opisthorchiata</taxon>
        <taxon>Opisthorchiidae</taxon>
        <taxon>Clonorchis</taxon>
    </lineage>
</organism>
<keyword evidence="4" id="KW-1185">Reference proteome</keyword>
<accession>A0A8T1MZX2</accession>
<dbReference type="Pfam" id="PF19017">
    <property type="entry name" value="DUF5746"/>
    <property type="match status" value="1"/>
</dbReference>
<reference evidence="3 4" key="2">
    <citation type="journal article" date="2021" name="Genomics">
        <title>High-quality reference genome for Clonorchis sinensis.</title>
        <authorList>
            <person name="Young N.D."/>
            <person name="Stroehlein A.J."/>
            <person name="Kinkar L."/>
            <person name="Wang T."/>
            <person name="Sohn W.M."/>
            <person name="Chang B.C.H."/>
            <person name="Kaur P."/>
            <person name="Weisz D."/>
            <person name="Dudchenko O."/>
            <person name="Aiden E.L."/>
            <person name="Korhonen P.K."/>
            <person name="Gasser R.B."/>
        </authorList>
    </citation>
    <scope>NUCLEOTIDE SEQUENCE [LARGE SCALE GENOMIC DNA]</scope>
    <source>
        <strain evidence="3">Cs-k2</strain>
    </source>
</reference>
<feature type="transmembrane region" description="Helical" evidence="1">
    <location>
        <begin position="20"/>
        <end position="42"/>
    </location>
</feature>
<evidence type="ECO:0000259" key="2">
    <source>
        <dbReference type="Pfam" id="PF19017"/>
    </source>
</evidence>
<feature type="domain" description="DUF5746" evidence="2">
    <location>
        <begin position="26"/>
        <end position="203"/>
    </location>
</feature>
<evidence type="ECO:0000313" key="4">
    <source>
        <dbReference type="Proteomes" id="UP000286415"/>
    </source>
</evidence>
<keyword evidence="1" id="KW-0472">Membrane</keyword>
<reference evidence="3 4" key="1">
    <citation type="journal article" date="2018" name="Biotechnol. Adv.">
        <title>Improved genomic resources and new bioinformatic workflow for the carcinogenic parasite Clonorchis sinensis: Biotechnological implications.</title>
        <authorList>
            <person name="Wang D."/>
            <person name="Korhonen P.K."/>
            <person name="Gasser R.B."/>
            <person name="Young N.D."/>
        </authorList>
    </citation>
    <scope>NUCLEOTIDE SEQUENCE [LARGE SCALE GENOMIC DNA]</scope>
    <source>
        <strain evidence="3">Cs-k2</strain>
    </source>
</reference>
<dbReference type="Proteomes" id="UP000286415">
    <property type="component" value="Unassembled WGS sequence"/>
</dbReference>